<name>A0A061GIT2_THECC</name>
<dbReference type="HOGENOM" id="CLU_746824_0_0_1"/>
<evidence type="ECO:0000313" key="1">
    <source>
        <dbReference type="EMBL" id="EOY26979.1"/>
    </source>
</evidence>
<dbReference type="Proteomes" id="UP000026915">
    <property type="component" value="Chromosome 6"/>
</dbReference>
<reference evidence="1 2" key="1">
    <citation type="journal article" date="2013" name="Genome Biol.">
        <title>The genome sequence of the most widely cultivated cacao type and its use to identify candidate genes regulating pod color.</title>
        <authorList>
            <person name="Motamayor J.C."/>
            <person name="Mockaitis K."/>
            <person name="Schmutz J."/>
            <person name="Haiminen N."/>
            <person name="Iii D.L."/>
            <person name="Cornejo O."/>
            <person name="Findley S.D."/>
            <person name="Zheng P."/>
            <person name="Utro F."/>
            <person name="Royaert S."/>
            <person name="Saski C."/>
            <person name="Jenkins J."/>
            <person name="Podicheti R."/>
            <person name="Zhao M."/>
            <person name="Scheffler B.E."/>
            <person name="Stack J.C."/>
            <person name="Feltus F.A."/>
            <person name="Mustiga G.M."/>
            <person name="Amores F."/>
            <person name="Phillips W."/>
            <person name="Marelli J.P."/>
            <person name="May G.D."/>
            <person name="Shapiro H."/>
            <person name="Ma J."/>
            <person name="Bustamante C.D."/>
            <person name="Schnell R.J."/>
            <person name="Main D."/>
            <person name="Gilbert D."/>
            <person name="Parida L."/>
            <person name="Kuhn D.N."/>
        </authorList>
    </citation>
    <scope>NUCLEOTIDE SEQUENCE [LARGE SCALE GENOMIC DNA]</scope>
    <source>
        <strain evidence="2">cv. Matina 1-6</strain>
    </source>
</reference>
<evidence type="ECO:0000313" key="2">
    <source>
        <dbReference type="Proteomes" id="UP000026915"/>
    </source>
</evidence>
<proteinExistence type="predicted"/>
<dbReference type="Gramene" id="EOY26979">
    <property type="protein sequence ID" value="EOY26979"/>
    <property type="gene ID" value="TCM_028932"/>
</dbReference>
<gene>
    <name evidence="1" type="ORF">TCM_028932</name>
</gene>
<accession>A0A061GIT2</accession>
<organism evidence="1 2">
    <name type="scientific">Theobroma cacao</name>
    <name type="common">Cacao</name>
    <name type="synonym">Cocoa</name>
    <dbReference type="NCBI Taxonomy" id="3641"/>
    <lineage>
        <taxon>Eukaryota</taxon>
        <taxon>Viridiplantae</taxon>
        <taxon>Streptophyta</taxon>
        <taxon>Embryophyta</taxon>
        <taxon>Tracheophyta</taxon>
        <taxon>Spermatophyta</taxon>
        <taxon>Magnoliopsida</taxon>
        <taxon>eudicotyledons</taxon>
        <taxon>Gunneridae</taxon>
        <taxon>Pentapetalae</taxon>
        <taxon>rosids</taxon>
        <taxon>malvids</taxon>
        <taxon>Malvales</taxon>
        <taxon>Malvaceae</taxon>
        <taxon>Byttnerioideae</taxon>
        <taxon>Theobroma</taxon>
    </lineage>
</organism>
<keyword evidence="2" id="KW-1185">Reference proteome</keyword>
<sequence>MITLTLCLLCRGRIRRSRLTEDYLLKGFKVPTPNLQKNNRLRDNVYGFMWLWAMEAILAFQKLVAFSTPKDNVYPWHALSHHDGEHHNDADDGQHDEPGVHIDHNVIDVDGENVTHVDDVLDDSVAGDVTFQLVDAEGDHVPQADVIVDASAGEEGDLHSVEAEGNHVLQANVVVEAVAAGDENLASAQAEGDHSTLEGSASRLSSLKLSNVHHHKALISNLIERARVKMASKCITSLCNIEILGDQGLDFFTRLKDPKEEMASEQIDAHLSVLSYPTEAKRSTMKIIDELRGHSVVVKIDLVKWTIKVVDSAKTSAAKDNRVRATQMTPLMMMMPIVCHQSGYFNKTRHKTRDSTSIPLEIHLPKSLVHR</sequence>
<protein>
    <submittedName>
        <fullName evidence="1">Uncharacterized protein</fullName>
    </submittedName>
</protein>
<dbReference type="InParanoid" id="A0A061GIT2"/>
<dbReference type="AlphaFoldDB" id="A0A061GIT2"/>
<dbReference type="EMBL" id="CM001884">
    <property type="protein sequence ID" value="EOY26979.1"/>
    <property type="molecule type" value="Genomic_DNA"/>
</dbReference>